<feature type="region of interest" description="Disordered" evidence="9">
    <location>
        <begin position="231"/>
        <end position="254"/>
    </location>
</feature>
<dbReference type="PANTHER" id="PTHR13989">
    <property type="entry name" value="REPLICATION PROTEIN A-RELATED"/>
    <property type="match status" value="1"/>
</dbReference>
<feature type="compositionally biased region" description="Polar residues" evidence="9">
    <location>
        <begin position="236"/>
        <end position="245"/>
    </location>
</feature>
<keyword evidence="12" id="KW-1185">Reference proteome</keyword>
<dbReference type="InterPro" id="IPR012340">
    <property type="entry name" value="NA-bd_OB-fold"/>
</dbReference>
<evidence type="ECO:0000256" key="1">
    <source>
        <dbReference type="ARBA" id="ARBA00004123"/>
    </source>
</evidence>
<dbReference type="EMBL" id="JAUEPU010000020">
    <property type="protein sequence ID" value="KAK0494728.1"/>
    <property type="molecule type" value="Genomic_DNA"/>
</dbReference>
<dbReference type="InterPro" id="IPR040260">
    <property type="entry name" value="RFA2-like"/>
</dbReference>
<dbReference type="AlphaFoldDB" id="A0AA39UMV8"/>
<reference evidence="11" key="1">
    <citation type="submission" date="2023-06" db="EMBL/GenBank/DDBJ databases">
        <authorList>
            <consortium name="Lawrence Berkeley National Laboratory"/>
            <person name="Ahrendt S."/>
            <person name="Sahu N."/>
            <person name="Indic B."/>
            <person name="Wong-Bajracharya J."/>
            <person name="Merenyi Z."/>
            <person name="Ke H.-M."/>
            <person name="Monk M."/>
            <person name="Kocsube S."/>
            <person name="Drula E."/>
            <person name="Lipzen A."/>
            <person name="Balint B."/>
            <person name="Henrissat B."/>
            <person name="Andreopoulos B."/>
            <person name="Martin F.M."/>
            <person name="Harder C.B."/>
            <person name="Rigling D."/>
            <person name="Ford K.L."/>
            <person name="Foster G.D."/>
            <person name="Pangilinan J."/>
            <person name="Papanicolaou A."/>
            <person name="Barry K."/>
            <person name="LaButti K."/>
            <person name="Viragh M."/>
            <person name="Koriabine M."/>
            <person name="Yan M."/>
            <person name="Riley R."/>
            <person name="Champramary S."/>
            <person name="Plett K.L."/>
            <person name="Tsai I.J."/>
            <person name="Slot J."/>
            <person name="Sipos G."/>
            <person name="Plett J."/>
            <person name="Nagy L.G."/>
            <person name="Grigoriev I.V."/>
        </authorList>
    </citation>
    <scope>NUCLEOTIDE SEQUENCE</scope>
    <source>
        <strain evidence="11">HWK02</strain>
    </source>
</reference>
<evidence type="ECO:0000256" key="4">
    <source>
        <dbReference type="ARBA" id="ARBA00022454"/>
    </source>
</evidence>
<evidence type="ECO:0000313" key="11">
    <source>
        <dbReference type="EMBL" id="KAK0494728.1"/>
    </source>
</evidence>
<dbReference type="GO" id="GO:0005634">
    <property type="term" value="C:nucleus"/>
    <property type="evidence" value="ECO:0007669"/>
    <property type="project" value="UniProtKB-SubCell"/>
</dbReference>
<dbReference type="SUPFAM" id="SSF50249">
    <property type="entry name" value="Nucleic acid-binding proteins"/>
    <property type="match status" value="1"/>
</dbReference>
<evidence type="ECO:0000256" key="2">
    <source>
        <dbReference type="ARBA" id="ARBA00004574"/>
    </source>
</evidence>
<evidence type="ECO:0000256" key="7">
    <source>
        <dbReference type="ARBA" id="ARBA00023242"/>
    </source>
</evidence>
<comment type="caution">
    <text evidence="11">The sequence shown here is derived from an EMBL/GenBank/DDBJ whole genome shotgun (WGS) entry which is preliminary data.</text>
</comment>
<evidence type="ECO:0000256" key="8">
    <source>
        <dbReference type="ARBA" id="ARBA00030039"/>
    </source>
</evidence>
<feature type="domain" description="CST complex subunit Stn1 N-terminal" evidence="10">
    <location>
        <begin position="59"/>
        <end position="192"/>
    </location>
</feature>
<dbReference type="GO" id="GO:0003677">
    <property type="term" value="F:DNA binding"/>
    <property type="evidence" value="ECO:0007669"/>
    <property type="project" value="UniProtKB-KW"/>
</dbReference>
<dbReference type="Gene3D" id="2.40.50.140">
    <property type="entry name" value="Nucleic acid-binding proteins"/>
    <property type="match status" value="1"/>
</dbReference>
<evidence type="ECO:0000259" key="10">
    <source>
        <dbReference type="Pfam" id="PF10451"/>
    </source>
</evidence>
<proteinExistence type="predicted"/>
<protein>
    <recommendedName>
        <fullName evidence="3">CST complex subunit STN1</fullName>
    </recommendedName>
    <alternativeName>
        <fullName evidence="8">Suppressor of cdc thirteen homolog</fullName>
    </alternativeName>
</protein>
<dbReference type="InterPro" id="IPR018856">
    <property type="entry name" value="Stn1_N"/>
</dbReference>
<evidence type="ECO:0000256" key="3">
    <source>
        <dbReference type="ARBA" id="ARBA00017411"/>
    </source>
</evidence>
<gene>
    <name evidence="11" type="ORF">EDD18DRAFT_1175766</name>
</gene>
<keyword evidence="6" id="KW-0238">DNA-binding</keyword>
<evidence type="ECO:0000256" key="9">
    <source>
        <dbReference type="SAM" id="MobiDB-lite"/>
    </source>
</evidence>
<accession>A0AA39UMV8</accession>
<keyword evidence="5" id="KW-0779">Telomere</keyword>
<evidence type="ECO:0000256" key="6">
    <source>
        <dbReference type="ARBA" id="ARBA00023125"/>
    </source>
</evidence>
<dbReference type="PANTHER" id="PTHR13989:SF33">
    <property type="entry name" value="CST COMPLEX SUBUNIT STN1"/>
    <property type="match status" value="1"/>
</dbReference>
<organism evidence="11 12">
    <name type="scientific">Armillaria luteobubalina</name>
    <dbReference type="NCBI Taxonomy" id="153913"/>
    <lineage>
        <taxon>Eukaryota</taxon>
        <taxon>Fungi</taxon>
        <taxon>Dikarya</taxon>
        <taxon>Basidiomycota</taxon>
        <taxon>Agaricomycotina</taxon>
        <taxon>Agaricomycetes</taxon>
        <taxon>Agaricomycetidae</taxon>
        <taxon>Agaricales</taxon>
        <taxon>Marasmiineae</taxon>
        <taxon>Physalacriaceae</taxon>
        <taxon>Armillaria</taxon>
    </lineage>
</organism>
<evidence type="ECO:0000256" key="5">
    <source>
        <dbReference type="ARBA" id="ARBA00022895"/>
    </source>
</evidence>
<sequence length="526" mass="59329">MSMTTTTTSMTAPSSSSVFLTPRKKTATQMDIQPAASTSTLDAIHHWCVMQEEAATVLCFVRDIHAMTQTLVKDRNVFWIGKVPCRRVNFVGMIVGVQDTGKRIKITVDDGTAVIDCVPSSVMPPTPALSSSSKSTSLLASSTTIRIGHLVRVVGRVEERHDTKEIRFDSVEQCKSFNDEPHHWQKVSSLHKTYYSSPEPFVIPSATNQAQNQEFVAHMSQASINDELFSPVQEPQARSSSQSPQKFAHPSRLRSSQLTDNTFRLYLKYYMENPPHAPSQDMSDTDIELDATPRPRAHHLRMSSDMHGFTLSFLRRVPELSNMAKHVVHANIKRLRRQEREAAKASSQILRKSQNPSRESLGAKKKQLFIKALVDLMQEGSIVLWNGPNHLLSTTSLPGPWKSTSTQYIPTSVDISSTTATSTFMSILQDDDDDALSDPEPLEDSYVPLTPQYTADVVENAMVRMNALPPERRRPLYQKRITEFLRRTDDRWRNLGDWAVRDALELLRTEKRARLTSPKGPWELCL</sequence>
<name>A0AA39UMV8_9AGAR</name>
<dbReference type="Pfam" id="PF10451">
    <property type="entry name" value="Stn1"/>
    <property type="match status" value="1"/>
</dbReference>
<comment type="subcellular location">
    <subcellularLocation>
        <location evidence="2">Chromosome</location>
        <location evidence="2">Telomere</location>
    </subcellularLocation>
    <subcellularLocation>
        <location evidence="1">Nucleus</location>
    </subcellularLocation>
</comment>
<keyword evidence="7" id="KW-0539">Nucleus</keyword>
<dbReference type="GO" id="GO:0000781">
    <property type="term" value="C:chromosome, telomeric region"/>
    <property type="evidence" value="ECO:0007669"/>
    <property type="project" value="UniProtKB-SubCell"/>
</dbReference>
<keyword evidence="4" id="KW-0158">Chromosome</keyword>
<dbReference type="Proteomes" id="UP001175228">
    <property type="component" value="Unassembled WGS sequence"/>
</dbReference>
<evidence type="ECO:0000313" key="12">
    <source>
        <dbReference type="Proteomes" id="UP001175228"/>
    </source>
</evidence>